<dbReference type="eggNOG" id="KOG4300">
    <property type="taxonomic scope" value="Eukaryota"/>
</dbReference>
<keyword evidence="2" id="KW-0489">Methyltransferase</keyword>
<dbReference type="GeneID" id="7833225"/>
<dbReference type="EMBL" id="GG662798">
    <property type="protein sequence ID" value="EAR90597.1"/>
    <property type="molecule type" value="Genomic_DNA"/>
</dbReference>
<dbReference type="OMA" id="YENRCPL"/>
<dbReference type="STRING" id="312017.Q22YS4"/>
<dbReference type="InterPro" id="IPR029063">
    <property type="entry name" value="SAM-dependent_MTases_sf"/>
</dbReference>
<sequence>MAKYIKYGISATIMFGIVTYGSYKYHQIRSFEEEYYKNSNRKRQFLFNIHQNLAILYDKSVDSYEDLSKINQYRKILLSYAQGFVLETAIGTSRNLKFYPPGVKVLGIDWSSNMLEAAMQKSVNHISYSYKIDDTENLTFKDNVFDTVVDTFGLEYYVNPDKALKEMKRVCKKDGLILILASGQSLYQGLNFFLNYKTPYTVCNYGFFPNRNWEEFIKEEDFEILKKERKINGTVYMYVLRNKK</sequence>
<reference evidence="3" key="1">
    <citation type="journal article" date="2006" name="PLoS Biol.">
        <title>Macronuclear genome sequence of the ciliate Tetrahymena thermophila, a model eukaryote.</title>
        <authorList>
            <person name="Eisen J.A."/>
            <person name="Coyne R.S."/>
            <person name="Wu M."/>
            <person name="Wu D."/>
            <person name="Thiagarajan M."/>
            <person name="Wortman J.R."/>
            <person name="Badger J.H."/>
            <person name="Ren Q."/>
            <person name="Amedeo P."/>
            <person name="Jones K.M."/>
            <person name="Tallon L.J."/>
            <person name="Delcher A.L."/>
            <person name="Salzberg S.L."/>
            <person name="Silva J.C."/>
            <person name="Haas B.J."/>
            <person name="Majoros W.H."/>
            <person name="Farzad M."/>
            <person name="Carlton J.M."/>
            <person name="Smith R.K. Jr."/>
            <person name="Garg J."/>
            <person name="Pearlman R.E."/>
            <person name="Karrer K.M."/>
            <person name="Sun L."/>
            <person name="Manning G."/>
            <person name="Elde N.C."/>
            <person name="Turkewitz A.P."/>
            <person name="Asai D.J."/>
            <person name="Wilkes D.E."/>
            <person name="Wang Y."/>
            <person name="Cai H."/>
            <person name="Collins K."/>
            <person name="Stewart B.A."/>
            <person name="Lee S.R."/>
            <person name="Wilamowska K."/>
            <person name="Weinberg Z."/>
            <person name="Ruzzo W.L."/>
            <person name="Wloga D."/>
            <person name="Gaertig J."/>
            <person name="Frankel J."/>
            <person name="Tsao C.-C."/>
            <person name="Gorovsky M.A."/>
            <person name="Keeling P.J."/>
            <person name="Waller R.F."/>
            <person name="Patron N.J."/>
            <person name="Cherry J.M."/>
            <person name="Stover N.A."/>
            <person name="Krieger C.J."/>
            <person name="del Toro C."/>
            <person name="Ryder H.F."/>
            <person name="Williamson S.C."/>
            <person name="Barbeau R.A."/>
            <person name="Hamilton E.P."/>
            <person name="Orias E."/>
        </authorList>
    </citation>
    <scope>NUCLEOTIDE SEQUENCE [LARGE SCALE GENOMIC DNA]</scope>
    <source>
        <strain evidence="3">SB210</strain>
    </source>
</reference>
<dbReference type="PANTHER" id="PTHR42912:SF93">
    <property type="entry name" value="N6-ADENOSINE-METHYLTRANSFERASE TMT1A"/>
    <property type="match status" value="1"/>
</dbReference>
<dbReference type="Gene3D" id="3.40.50.150">
    <property type="entry name" value="Vaccinia Virus protein VP39"/>
    <property type="match status" value="1"/>
</dbReference>
<dbReference type="RefSeq" id="XP_001010842.1">
    <property type="nucleotide sequence ID" value="XM_001010842.1"/>
</dbReference>
<evidence type="ECO:0000259" key="1">
    <source>
        <dbReference type="Pfam" id="PF08241"/>
    </source>
</evidence>
<name>Q22YS4_TETTS</name>
<dbReference type="InterPro" id="IPR050508">
    <property type="entry name" value="Methyltransf_Superfamily"/>
</dbReference>
<dbReference type="KEGG" id="tet:TTHERM_00122460"/>
<organism evidence="2 3">
    <name type="scientific">Tetrahymena thermophila (strain SB210)</name>
    <dbReference type="NCBI Taxonomy" id="312017"/>
    <lineage>
        <taxon>Eukaryota</taxon>
        <taxon>Sar</taxon>
        <taxon>Alveolata</taxon>
        <taxon>Ciliophora</taxon>
        <taxon>Intramacronucleata</taxon>
        <taxon>Oligohymenophorea</taxon>
        <taxon>Hymenostomatida</taxon>
        <taxon>Tetrahymenina</taxon>
        <taxon>Tetrahymenidae</taxon>
        <taxon>Tetrahymena</taxon>
    </lineage>
</organism>
<dbReference type="SUPFAM" id="SSF53335">
    <property type="entry name" value="S-adenosyl-L-methionine-dependent methyltransferases"/>
    <property type="match status" value="1"/>
</dbReference>
<evidence type="ECO:0000313" key="2">
    <source>
        <dbReference type="EMBL" id="EAR90597.1"/>
    </source>
</evidence>
<accession>Q22YS4</accession>
<keyword evidence="2" id="KW-0830">Ubiquinone</keyword>
<evidence type="ECO:0000313" key="3">
    <source>
        <dbReference type="Proteomes" id="UP000009168"/>
    </source>
</evidence>
<dbReference type="InterPro" id="IPR013216">
    <property type="entry name" value="Methyltransf_11"/>
</dbReference>
<dbReference type="OrthoDB" id="416496at2759"/>
<gene>
    <name evidence="2" type="ORF">TTHERM_00122460</name>
</gene>
<dbReference type="AlphaFoldDB" id="Q22YS4"/>
<dbReference type="PANTHER" id="PTHR42912">
    <property type="entry name" value="METHYLTRANSFERASE"/>
    <property type="match status" value="1"/>
</dbReference>
<dbReference type="GO" id="GO:0008757">
    <property type="term" value="F:S-adenosylmethionine-dependent methyltransferase activity"/>
    <property type="evidence" value="ECO:0007669"/>
    <property type="project" value="InterPro"/>
</dbReference>
<protein>
    <submittedName>
        <fullName evidence="2">Ubiquinone/menaquinone biosynthesis methyltransferase family protein</fullName>
    </submittedName>
</protein>
<dbReference type="InParanoid" id="Q22YS4"/>
<dbReference type="Pfam" id="PF08241">
    <property type="entry name" value="Methyltransf_11"/>
    <property type="match status" value="1"/>
</dbReference>
<dbReference type="HOGENOM" id="CLU_037990_3_0_1"/>
<dbReference type="CDD" id="cd02440">
    <property type="entry name" value="AdoMet_MTases"/>
    <property type="match status" value="1"/>
</dbReference>
<dbReference type="GO" id="GO:0032259">
    <property type="term" value="P:methylation"/>
    <property type="evidence" value="ECO:0007669"/>
    <property type="project" value="UniProtKB-KW"/>
</dbReference>
<keyword evidence="2" id="KW-0808">Transferase</keyword>
<dbReference type="Proteomes" id="UP000009168">
    <property type="component" value="Unassembled WGS sequence"/>
</dbReference>
<feature type="domain" description="Methyltransferase type 11" evidence="1">
    <location>
        <begin position="87"/>
        <end position="179"/>
    </location>
</feature>
<proteinExistence type="predicted"/>
<keyword evidence="3" id="KW-1185">Reference proteome</keyword>